<organism evidence="1">
    <name type="scientific">Anguilla anguilla</name>
    <name type="common">European freshwater eel</name>
    <name type="synonym">Muraena anguilla</name>
    <dbReference type="NCBI Taxonomy" id="7936"/>
    <lineage>
        <taxon>Eukaryota</taxon>
        <taxon>Metazoa</taxon>
        <taxon>Chordata</taxon>
        <taxon>Craniata</taxon>
        <taxon>Vertebrata</taxon>
        <taxon>Euteleostomi</taxon>
        <taxon>Actinopterygii</taxon>
        <taxon>Neopterygii</taxon>
        <taxon>Teleostei</taxon>
        <taxon>Anguilliformes</taxon>
        <taxon>Anguillidae</taxon>
        <taxon>Anguilla</taxon>
    </lineage>
</organism>
<protein>
    <submittedName>
        <fullName evidence="1">Uncharacterized protein</fullName>
    </submittedName>
</protein>
<evidence type="ECO:0000313" key="1">
    <source>
        <dbReference type="EMBL" id="JAH22742.1"/>
    </source>
</evidence>
<dbReference type="EMBL" id="GBXM01085835">
    <property type="protein sequence ID" value="JAH22742.1"/>
    <property type="molecule type" value="Transcribed_RNA"/>
</dbReference>
<accession>A0A0E9R1Y7</accession>
<sequence length="67" mass="7742">MFKHVDYFTCKCKFAKKKGKVSWLCDSFLHTLKIFRSSLQVFAVTSLANAFLHGDYCETFSPITKAR</sequence>
<reference evidence="1" key="2">
    <citation type="journal article" date="2015" name="Fish Shellfish Immunol.">
        <title>Early steps in the European eel (Anguilla anguilla)-Vibrio vulnificus interaction in the gills: Role of the RtxA13 toxin.</title>
        <authorList>
            <person name="Callol A."/>
            <person name="Pajuelo D."/>
            <person name="Ebbesson L."/>
            <person name="Teles M."/>
            <person name="MacKenzie S."/>
            <person name="Amaro C."/>
        </authorList>
    </citation>
    <scope>NUCLEOTIDE SEQUENCE</scope>
</reference>
<proteinExistence type="predicted"/>
<name>A0A0E9R1Y7_ANGAN</name>
<dbReference type="AlphaFoldDB" id="A0A0E9R1Y7"/>
<reference evidence="1" key="1">
    <citation type="submission" date="2014-11" db="EMBL/GenBank/DDBJ databases">
        <authorList>
            <person name="Amaro Gonzalez C."/>
        </authorList>
    </citation>
    <scope>NUCLEOTIDE SEQUENCE</scope>
</reference>